<proteinExistence type="predicted"/>
<comment type="caution">
    <text evidence="2">The sequence shown here is derived from an EMBL/GenBank/DDBJ whole genome shotgun (WGS) entry which is preliminary data.</text>
</comment>
<dbReference type="EMBL" id="RKLN01000003">
    <property type="protein sequence ID" value="RVW03440.1"/>
    <property type="molecule type" value="Genomic_DNA"/>
</dbReference>
<dbReference type="Pfam" id="PF02585">
    <property type="entry name" value="PIG-L"/>
    <property type="match status" value="1"/>
</dbReference>
<dbReference type="InterPro" id="IPR003737">
    <property type="entry name" value="GlcNAc_PI_deacetylase-related"/>
</dbReference>
<accession>A0A3S3BKE0</accession>
<dbReference type="RefSeq" id="WP_127947034.1">
    <property type="nucleotide sequence ID" value="NZ_RKLN01000003.1"/>
</dbReference>
<dbReference type="AlphaFoldDB" id="A0A3S3BKE0"/>
<dbReference type="GO" id="GO:0016811">
    <property type="term" value="F:hydrolase activity, acting on carbon-nitrogen (but not peptide) bonds, in linear amides"/>
    <property type="evidence" value="ECO:0007669"/>
    <property type="project" value="TreeGrafter"/>
</dbReference>
<dbReference type="InterPro" id="IPR024078">
    <property type="entry name" value="LmbE-like_dom_sf"/>
</dbReference>
<dbReference type="Proteomes" id="UP000284333">
    <property type="component" value="Unassembled WGS sequence"/>
</dbReference>
<organism evidence="2 3">
    <name type="scientific">Rhodococcus spongiicola</name>
    <dbReference type="NCBI Taxonomy" id="2487352"/>
    <lineage>
        <taxon>Bacteria</taxon>
        <taxon>Bacillati</taxon>
        <taxon>Actinomycetota</taxon>
        <taxon>Actinomycetes</taxon>
        <taxon>Mycobacteriales</taxon>
        <taxon>Nocardiaceae</taxon>
        <taxon>Rhodococcus</taxon>
    </lineage>
</organism>
<dbReference type="Gene3D" id="3.40.50.10320">
    <property type="entry name" value="LmbE-like"/>
    <property type="match status" value="1"/>
</dbReference>
<evidence type="ECO:0000256" key="1">
    <source>
        <dbReference type="ARBA" id="ARBA00022833"/>
    </source>
</evidence>
<dbReference type="SUPFAM" id="SSF102588">
    <property type="entry name" value="LmbE-like"/>
    <property type="match status" value="1"/>
</dbReference>
<name>A0A3S3BKE0_9NOCA</name>
<sequence length="227" mass="23331">MDDTAGNLRLREVASRGPVLAVVAHPDDESFGLGAVLAMLASEGAEVRVLCLTRGEASTLGSAVDLAQVRREELAAAADLLGVRDVVLLDHPDGGLHEVDPAMLDAAVLDVLGAAATLVVFEGNGVTGHPDHRAATAAAFRVAADQGLNVVEWGVAPAVADSLNAELGTEFAGLDGEGAVDVDVDRKVQSEAIACHESQATDNPVLLRRLALSGSVDRIRIHTATGV</sequence>
<keyword evidence="1" id="KW-0862">Zinc</keyword>
<gene>
    <name evidence="2" type="ORF">EF834_09945</name>
</gene>
<protein>
    <submittedName>
        <fullName evidence="2">PIG-L family deacetylase</fullName>
    </submittedName>
</protein>
<dbReference type="PANTHER" id="PTHR12993:SF11">
    <property type="entry name" value="N-ACETYLGLUCOSAMINYL-PHOSPHATIDYLINOSITOL DE-N-ACETYLASE"/>
    <property type="match status" value="1"/>
</dbReference>
<dbReference type="OrthoDB" id="116799at2"/>
<reference evidence="2 3" key="1">
    <citation type="submission" date="2018-11" db="EMBL/GenBank/DDBJ databases">
        <title>Rhodococcus spongicola sp. nov. and Rhodococcus xishaensis sp. nov. from marine sponges.</title>
        <authorList>
            <person name="Li L."/>
            <person name="Lin H.W."/>
        </authorList>
    </citation>
    <scope>NUCLEOTIDE SEQUENCE [LARGE SCALE GENOMIC DNA]</scope>
    <source>
        <strain evidence="2 3">LHW50502</strain>
    </source>
</reference>
<evidence type="ECO:0000313" key="3">
    <source>
        <dbReference type="Proteomes" id="UP000284333"/>
    </source>
</evidence>
<evidence type="ECO:0000313" key="2">
    <source>
        <dbReference type="EMBL" id="RVW03440.1"/>
    </source>
</evidence>
<keyword evidence="3" id="KW-1185">Reference proteome</keyword>
<dbReference type="GO" id="GO:0016137">
    <property type="term" value="P:glycoside metabolic process"/>
    <property type="evidence" value="ECO:0007669"/>
    <property type="project" value="UniProtKB-ARBA"/>
</dbReference>
<dbReference type="PANTHER" id="PTHR12993">
    <property type="entry name" value="N-ACETYLGLUCOSAMINYL-PHOSPHATIDYLINOSITOL DE-N-ACETYLASE-RELATED"/>
    <property type="match status" value="1"/>
</dbReference>